<organism evidence="3 4">
    <name type="scientific">Candidatus Magasanikbacteria bacterium CG10_big_fil_rev_8_21_14_0_10_43_6</name>
    <dbReference type="NCBI Taxonomy" id="1974650"/>
    <lineage>
        <taxon>Bacteria</taxon>
        <taxon>Candidatus Magasanikiibacteriota</taxon>
    </lineage>
</organism>
<reference evidence="4" key="1">
    <citation type="submission" date="2017-09" db="EMBL/GenBank/DDBJ databases">
        <title>Depth-based differentiation of microbial function through sediment-hosted aquifers and enrichment of novel symbionts in the deep terrestrial subsurface.</title>
        <authorList>
            <person name="Probst A.J."/>
            <person name="Ladd B."/>
            <person name="Jarett J.K."/>
            <person name="Geller-Mcgrath D.E."/>
            <person name="Sieber C.M.K."/>
            <person name="Emerson J.B."/>
            <person name="Anantharaman K."/>
            <person name="Thomas B.C."/>
            <person name="Malmstrom R."/>
            <person name="Stieglmeier M."/>
            <person name="Klingl A."/>
            <person name="Woyke T."/>
            <person name="Ryan C.M."/>
            <person name="Banfield J.F."/>
        </authorList>
    </citation>
    <scope>NUCLEOTIDE SEQUENCE [LARGE SCALE GENOMIC DNA]</scope>
</reference>
<protein>
    <recommendedName>
        <fullName evidence="5">Glycerophosphoryl diester phosphodiesterase membrane domain-containing protein</fullName>
    </recommendedName>
</protein>
<dbReference type="InterPro" id="IPR010380">
    <property type="entry name" value="DUF975"/>
</dbReference>
<evidence type="ECO:0008006" key="5">
    <source>
        <dbReference type="Google" id="ProtNLM"/>
    </source>
</evidence>
<evidence type="ECO:0000313" key="4">
    <source>
        <dbReference type="Proteomes" id="UP000229362"/>
    </source>
</evidence>
<gene>
    <name evidence="3" type="ORF">COU33_01865</name>
</gene>
<dbReference type="Proteomes" id="UP000229362">
    <property type="component" value="Unassembled WGS sequence"/>
</dbReference>
<feature type="transmembrane region" description="Helical" evidence="2">
    <location>
        <begin position="162"/>
        <end position="195"/>
    </location>
</feature>
<evidence type="ECO:0000313" key="3">
    <source>
        <dbReference type="EMBL" id="PIT86667.1"/>
    </source>
</evidence>
<accession>A0A2M6W1H6</accession>
<dbReference type="PANTHER" id="PTHR40076:SF1">
    <property type="entry name" value="MEMBRANE PROTEIN"/>
    <property type="match status" value="1"/>
</dbReference>
<keyword evidence="2" id="KW-1133">Transmembrane helix</keyword>
<comment type="caution">
    <text evidence="3">The sequence shown here is derived from an EMBL/GenBank/DDBJ whole genome shotgun (WGS) entry which is preliminary data.</text>
</comment>
<feature type="transmembrane region" description="Helical" evidence="2">
    <location>
        <begin position="102"/>
        <end position="128"/>
    </location>
</feature>
<feature type="transmembrane region" description="Helical" evidence="2">
    <location>
        <begin position="24"/>
        <end position="48"/>
    </location>
</feature>
<feature type="region of interest" description="Disordered" evidence="1">
    <location>
        <begin position="208"/>
        <end position="227"/>
    </location>
</feature>
<dbReference type="PANTHER" id="PTHR40076">
    <property type="entry name" value="MEMBRANE PROTEIN-RELATED"/>
    <property type="match status" value="1"/>
</dbReference>
<keyword evidence="2" id="KW-0812">Transmembrane</keyword>
<proteinExistence type="predicted"/>
<evidence type="ECO:0000256" key="2">
    <source>
        <dbReference type="SAM" id="Phobius"/>
    </source>
</evidence>
<name>A0A2M6W1H6_9BACT</name>
<dbReference type="AlphaFoldDB" id="A0A2M6W1H6"/>
<feature type="transmembrane region" description="Helical" evidence="2">
    <location>
        <begin position="54"/>
        <end position="81"/>
    </location>
</feature>
<sequence>MEQQKSVPIGESLKYGWHTMKENIGFFILLLVVYYVVYFGASIVVGMLSGNNPVYIVLNIALIVWSLLLSLGLIHITLAFVDSKKPTIGELFGQGALLGQAILLYILYTLIVMAGILLLVVPGIIWSLKYSQAFYLLVDKKMSATEALKKSGELTSGVKLELFGFGIVSGLVILAGLLALVVGLFAAIPTVMIATTFVYRRLLSQTGAGGSMPATSSATPMPPNPTV</sequence>
<dbReference type="EMBL" id="PFBZ01000079">
    <property type="protein sequence ID" value="PIT86667.1"/>
    <property type="molecule type" value="Genomic_DNA"/>
</dbReference>
<evidence type="ECO:0000256" key="1">
    <source>
        <dbReference type="SAM" id="MobiDB-lite"/>
    </source>
</evidence>
<keyword evidence="2" id="KW-0472">Membrane</keyword>